<name>A0ABS4Y2U9_9ACTN</name>
<evidence type="ECO:0000256" key="6">
    <source>
        <dbReference type="SAM" id="MobiDB-lite"/>
    </source>
</evidence>
<feature type="region of interest" description="Disordered" evidence="6">
    <location>
        <begin position="316"/>
        <end position="335"/>
    </location>
</feature>
<feature type="region of interest" description="Disordered" evidence="6">
    <location>
        <begin position="1"/>
        <end position="310"/>
    </location>
</feature>
<dbReference type="PANTHER" id="PTHR36115">
    <property type="entry name" value="PROLINE-RICH ANTIGEN HOMOLOG-RELATED"/>
    <property type="match status" value="1"/>
</dbReference>
<evidence type="ECO:0000313" key="10">
    <source>
        <dbReference type="Proteomes" id="UP001519291"/>
    </source>
</evidence>
<feature type="compositionally biased region" description="Basic and acidic residues" evidence="6">
    <location>
        <begin position="82"/>
        <end position="132"/>
    </location>
</feature>
<feature type="transmembrane region" description="Helical" evidence="7">
    <location>
        <begin position="462"/>
        <end position="483"/>
    </location>
</feature>
<keyword evidence="10" id="KW-1185">Reference proteome</keyword>
<feature type="compositionally biased region" description="Low complexity" evidence="6">
    <location>
        <begin position="22"/>
        <end position="32"/>
    </location>
</feature>
<organism evidence="9 10">
    <name type="scientific">Streptomyces syringium</name>
    <dbReference type="NCBI Taxonomy" id="76729"/>
    <lineage>
        <taxon>Bacteria</taxon>
        <taxon>Bacillati</taxon>
        <taxon>Actinomycetota</taxon>
        <taxon>Actinomycetes</taxon>
        <taxon>Kitasatosporales</taxon>
        <taxon>Streptomycetaceae</taxon>
        <taxon>Streptomyces</taxon>
    </lineage>
</organism>
<evidence type="ECO:0000259" key="8">
    <source>
        <dbReference type="Pfam" id="PF06271"/>
    </source>
</evidence>
<feature type="compositionally biased region" description="Low complexity" evidence="6">
    <location>
        <begin position="236"/>
        <end position="247"/>
    </location>
</feature>
<sequence>MPGTSRPAPAEGEPMPAPPAGVAPVAAPALAAPLPPVPQPASPAPRETARQADRQADRQVDTAQSAGPLPEETGPMFLDEEPALRDARAEAAGRNDGGGRDDGAGRNDPGADTRGPSDSRDPRDSHDPRDPRAGLSGAPGAALPAARDPRLPGAATDPATDASTAPESRPGAARGGDARPARGDGTLTIRAKRPGPGPAPTAVKPGGTMQLRPPARPQPDPDLSPAPQVWPDARAAEAATPAPAAAPAERERPAQRRPVLPATTVTPQPRPRHDESRPERPAPTRQEQRQEERREQRQEERPERPAPVGWAQQVQQLAQAHPGDAMGWKPPKDDPFLRMSQTQGRPAALGRRLAARLVDTAVLAGAVGAAAVPLWGKSVDHIDEKVRQAKQSGQTVTVWLLDGTTGTYLGIVLGVLLLFGVLYEALPTAAWGRTLGKKLCGVRVLDIESHDTVSFGAALRRWLVYGVLGVLVVGVVNVLWCLVDRPWRQCWHDKAARTFVASAGD</sequence>
<dbReference type="PANTHER" id="PTHR36115:SF4">
    <property type="entry name" value="MEMBRANE PROTEIN"/>
    <property type="match status" value="1"/>
</dbReference>
<proteinExistence type="predicted"/>
<dbReference type="EMBL" id="JAGIOH010000001">
    <property type="protein sequence ID" value="MBP2403102.1"/>
    <property type="molecule type" value="Genomic_DNA"/>
</dbReference>
<feature type="compositionally biased region" description="Low complexity" evidence="6">
    <location>
        <begin position="133"/>
        <end position="172"/>
    </location>
</feature>
<protein>
    <submittedName>
        <fullName evidence="9">RDD family membrane protein YckC</fullName>
    </submittedName>
</protein>
<evidence type="ECO:0000256" key="7">
    <source>
        <dbReference type="SAM" id="Phobius"/>
    </source>
</evidence>
<evidence type="ECO:0000256" key="4">
    <source>
        <dbReference type="ARBA" id="ARBA00022989"/>
    </source>
</evidence>
<feature type="compositionally biased region" description="Pro residues" evidence="6">
    <location>
        <begin position="214"/>
        <end position="224"/>
    </location>
</feature>
<comment type="subcellular location">
    <subcellularLocation>
        <location evidence="1">Cell membrane</location>
        <topology evidence="1">Multi-pass membrane protein</topology>
    </subcellularLocation>
</comment>
<dbReference type="Proteomes" id="UP001519291">
    <property type="component" value="Unassembled WGS sequence"/>
</dbReference>
<feature type="transmembrane region" description="Helical" evidence="7">
    <location>
        <begin position="396"/>
        <end position="423"/>
    </location>
</feature>
<keyword evidence="4 7" id="KW-1133">Transmembrane helix</keyword>
<feature type="compositionally biased region" description="Basic and acidic residues" evidence="6">
    <location>
        <begin position="271"/>
        <end position="304"/>
    </location>
</feature>
<dbReference type="Pfam" id="PF06271">
    <property type="entry name" value="RDD"/>
    <property type="match status" value="1"/>
</dbReference>
<feature type="transmembrane region" description="Helical" evidence="7">
    <location>
        <begin position="353"/>
        <end position="375"/>
    </location>
</feature>
<feature type="compositionally biased region" description="Pro residues" evidence="6">
    <location>
        <begin position="33"/>
        <end position="43"/>
    </location>
</feature>
<evidence type="ECO:0000256" key="5">
    <source>
        <dbReference type="ARBA" id="ARBA00023136"/>
    </source>
</evidence>
<feature type="domain" description="RDD" evidence="8">
    <location>
        <begin position="347"/>
        <end position="496"/>
    </location>
</feature>
<evidence type="ECO:0000256" key="3">
    <source>
        <dbReference type="ARBA" id="ARBA00022692"/>
    </source>
</evidence>
<feature type="compositionally biased region" description="Basic and acidic residues" evidence="6">
    <location>
        <begin position="47"/>
        <end position="60"/>
    </location>
</feature>
<reference evidence="9 10" key="1">
    <citation type="submission" date="2021-03" db="EMBL/GenBank/DDBJ databases">
        <title>Sequencing the genomes of 1000 actinobacteria strains.</title>
        <authorList>
            <person name="Klenk H.-P."/>
        </authorList>
    </citation>
    <scope>NUCLEOTIDE SEQUENCE [LARGE SCALE GENOMIC DNA]</scope>
    <source>
        <strain evidence="9 10">DSM 41480</strain>
    </source>
</reference>
<evidence type="ECO:0000313" key="9">
    <source>
        <dbReference type="EMBL" id="MBP2403102.1"/>
    </source>
</evidence>
<keyword evidence="5 7" id="KW-0472">Membrane</keyword>
<gene>
    <name evidence="9" type="ORF">JO379_002571</name>
</gene>
<dbReference type="InterPro" id="IPR010432">
    <property type="entry name" value="RDD"/>
</dbReference>
<evidence type="ECO:0000256" key="2">
    <source>
        <dbReference type="ARBA" id="ARBA00022475"/>
    </source>
</evidence>
<dbReference type="InterPro" id="IPR051791">
    <property type="entry name" value="Pra-immunoreactive"/>
</dbReference>
<keyword evidence="2" id="KW-1003">Cell membrane</keyword>
<accession>A0ABS4Y2U9</accession>
<evidence type="ECO:0000256" key="1">
    <source>
        <dbReference type="ARBA" id="ARBA00004651"/>
    </source>
</evidence>
<keyword evidence="3 7" id="KW-0812">Transmembrane</keyword>
<comment type="caution">
    <text evidence="9">The sequence shown here is derived from an EMBL/GenBank/DDBJ whole genome shotgun (WGS) entry which is preliminary data.</text>
</comment>